<sequence>MTASESRKAAFMPALVDRSPLYSHHLDAILPARPPPSPVCNRPLAFSPLTVSSACSRPPRVPPPPHPGSAERFSSAEHSPLEQCPETWGRRWGQLADLPEAILCEQREQKGTCSVSRWSRSQLLKEYNS</sequence>
<dbReference type="Proteomes" id="UP001187315">
    <property type="component" value="Unassembled WGS sequence"/>
</dbReference>
<proteinExistence type="predicted"/>
<feature type="region of interest" description="Disordered" evidence="1">
    <location>
        <begin position="53"/>
        <end position="80"/>
    </location>
</feature>
<dbReference type="AlphaFoldDB" id="A0AA88T0K9"/>
<name>A0AA88T0K9_TACVA</name>
<keyword evidence="3" id="KW-1185">Reference proteome</keyword>
<gene>
    <name evidence="2" type="ORF">Q7C36_005750</name>
</gene>
<evidence type="ECO:0000313" key="2">
    <source>
        <dbReference type="EMBL" id="KAK2857831.1"/>
    </source>
</evidence>
<evidence type="ECO:0000256" key="1">
    <source>
        <dbReference type="SAM" id="MobiDB-lite"/>
    </source>
</evidence>
<dbReference type="EMBL" id="JAVHJS010000005">
    <property type="protein sequence ID" value="KAK2857831.1"/>
    <property type="molecule type" value="Genomic_DNA"/>
</dbReference>
<protein>
    <submittedName>
        <fullName evidence="2">Uncharacterized protein</fullName>
    </submittedName>
</protein>
<comment type="caution">
    <text evidence="2">The sequence shown here is derived from an EMBL/GenBank/DDBJ whole genome shotgun (WGS) entry which is preliminary data.</text>
</comment>
<organism evidence="2 3">
    <name type="scientific">Tachysurus vachellii</name>
    <name type="common">Darkbarbel catfish</name>
    <name type="synonym">Pelteobagrus vachellii</name>
    <dbReference type="NCBI Taxonomy" id="175792"/>
    <lineage>
        <taxon>Eukaryota</taxon>
        <taxon>Metazoa</taxon>
        <taxon>Chordata</taxon>
        <taxon>Craniata</taxon>
        <taxon>Vertebrata</taxon>
        <taxon>Euteleostomi</taxon>
        <taxon>Actinopterygii</taxon>
        <taxon>Neopterygii</taxon>
        <taxon>Teleostei</taxon>
        <taxon>Ostariophysi</taxon>
        <taxon>Siluriformes</taxon>
        <taxon>Bagridae</taxon>
        <taxon>Tachysurus</taxon>
    </lineage>
</organism>
<accession>A0AA88T0K9</accession>
<evidence type="ECO:0000313" key="3">
    <source>
        <dbReference type="Proteomes" id="UP001187315"/>
    </source>
</evidence>
<reference evidence="2" key="1">
    <citation type="submission" date="2023-08" db="EMBL/GenBank/DDBJ databases">
        <title>Pelteobagrus vachellii genome.</title>
        <authorList>
            <person name="Liu H."/>
        </authorList>
    </citation>
    <scope>NUCLEOTIDE SEQUENCE</scope>
    <source>
        <strain evidence="2">PRFRI_2022a</strain>
        <tissue evidence="2">Muscle</tissue>
    </source>
</reference>